<evidence type="ECO:0000313" key="4">
    <source>
        <dbReference type="Proteomes" id="UP001214521"/>
    </source>
</evidence>
<name>A0AAI9G239_STEMA</name>
<protein>
    <submittedName>
        <fullName evidence="3">Uncharacterized protein</fullName>
    </submittedName>
</protein>
<dbReference type="Proteomes" id="UP001214521">
    <property type="component" value="Unassembled WGS sequence"/>
</dbReference>
<comment type="caution">
    <text evidence="3">The sequence shown here is derived from an EMBL/GenBank/DDBJ whole genome shotgun (WGS) entry which is preliminary data.</text>
</comment>
<dbReference type="EMBL" id="ABLOMU010000014">
    <property type="protein sequence ID" value="EKT4441120.1"/>
    <property type="molecule type" value="Genomic_DNA"/>
</dbReference>
<accession>A0AAI9G239</accession>
<evidence type="ECO:0000313" key="2">
    <source>
        <dbReference type="EMBL" id="EKT4441120.1"/>
    </source>
</evidence>
<evidence type="ECO:0000313" key="3">
    <source>
        <dbReference type="EMBL" id="EKT4444257.1"/>
    </source>
</evidence>
<dbReference type="RefSeq" id="WP_164157844.1">
    <property type="nucleotide sequence ID" value="NZ_JBFCWN010000053.1"/>
</dbReference>
<dbReference type="AlphaFoldDB" id="A0AAI9G239"/>
<evidence type="ECO:0000256" key="1">
    <source>
        <dbReference type="SAM" id="MobiDB-lite"/>
    </source>
</evidence>
<sequence length="125" mass="13659">MTPLALRFRIGLLVLAGSHAGCAWLGWTLRDRSADLADASAQAAQQASRADSVQAAHQQNLANLRASAQAESQRLATQAERTRQFTNLQQDIETHAKTPGRDRGDADAEFVRIWREANAGRALPR</sequence>
<dbReference type="EMBL" id="ABLOMU010000156">
    <property type="protein sequence ID" value="EKT4444257.1"/>
    <property type="molecule type" value="Genomic_DNA"/>
</dbReference>
<feature type="region of interest" description="Disordered" evidence="1">
    <location>
        <begin position="65"/>
        <end position="87"/>
    </location>
</feature>
<reference evidence="3" key="1">
    <citation type="submission" date="2022-07" db="EMBL/GenBank/DDBJ databases">
        <authorList>
            <consortium name="Clinical and Environmental Microbiology Branch: Whole genome sequencing antimicrobial resistance pathogens in the healthcare setting"/>
        </authorList>
    </citation>
    <scope>NUCLEOTIDE SEQUENCE</scope>
    <source>
        <strain evidence="3">Stenotrophomonas_maltophilia_2021CK-00905</strain>
    </source>
</reference>
<proteinExistence type="predicted"/>
<organism evidence="3 4">
    <name type="scientific">Stenotrophomonas maltophilia</name>
    <name type="common">Pseudomonas maltophilia</name>
    <name type="synonym">Xanthomonas maltophilia</name>
    <dbReference type="NCBI Taxonomy" id="40324"/>
    <lineage>
        <taxon>Bacteria</taxon>
        <taxon>Pseudomonadati</taxon>
        <taxon>Pseudomonadota</taxon>
        <taxon>Gammaproteobacteria</taxon>
        <taxon>Lysobacterales</taxon>
        <taxon>Lysobacteraceae</taxon>
        <taxon>Stenotrophomonas</taxon>
        <taxon>Stenotrophomonas maltophilia group</taxon>
    </lineage>
</organism>
<gene>
    <name evidence="2" type="ORF">QEK83_001767</name>
    <name evidence="3" type="ORF">QEK83_004983</name>
</gene>